<evidence type="ECO:0000313" key="1">
    <source>
        <dbReference type="EMBL" id="GAL60532.1"/>
    </source>
</evidence>
<protein>
    <submittedName>
        <fullName evidence="1">Uncharacterized protein</fullName>
    </submittedName>
</protein>
<comment type="caution">
    <text evidence="1">The sequence shown here is derived from an EMBL/GenBank/DDBJ whole genome shotgun (WGS) entry which is preliminary data.</text>
</comment>
<keyword evidence="2" id="KW-1185">Reference proteome</keyword>
<gene>
    <name evidence="1" type="ORF">EV102420_43_00120</name>
</gene>
<dbReference type="EMBL" id="BBMZ01000043">
    <property type="protein sequence ID" value="GAL60532.1"/>
    <property type="molecule type" value="Genomic_DNA"/>
</dbReference>
<accession>A0A090VZ41</accession>
<feature type="non-terminal residue" evidence="1">
    <location>
        <position position="1"/>
    </location>
</feature>
<evidence type="ECO:0000313" key="2">
    <source>
        <dbReference type="Proteomes" id="UP000029462"/>
    </source>
</evidence>
<dbReference type="eggNOG" id="ENOG502ZC7P">
    <property type="taxonomic scope" value="Bacteria"/>
</dbReference>
<dbReference type="STRING" id="1115515.EV102420_43_00120"/>
<name>A0A090VZ41_PSEVU</name>
<dbReference type="AlphaFoldDB" id="A0A090VZ41"/>
<proteinExistence type="predicted"/>
<dbReference type="Proteomes" id="UP000029462">
    <property type="component" value="Unassembled WGS sequence"/>
</dbReference>
<organism evidence="1 2">
    <name type="scientific">Pseudescherichia vulneris NBRC 102420</name>
    <dbReference type="NCBI Taxonomy" id="1115515"/>
    <lineage>
        <taxon>Bacteria</taxon>
        <taxon>Pseudomonadati</taxon>
        <taxon>Pseudomonadota</taxon>
        <taxon>Gammaproteobacteria</taxon>
        <taxon>Enterobacterales</taxon>
        <taxon>Enterobacteriaceae</taxon>
        <taxon>Pseudescherichia</taxon>
    </lineage>
</organism>
<sequence>TLAEMNHALMQDFAPFGVTEGQTPAMPAKVYPRGRVLFGKTRLLMDEVARQCNASWMFVDGQRVMLKKDEYMHDAVVLNSRTGLVGTPTQTLGKGINVRCLITPKIRTNGLIHLNQAEVIINQQNLPAEDIAKEGGRFPVSGIKGNRQATRPASKAQLASIATDGVYVVRGINYRGDTRGQEWYMDMVCEARGADDLIKSNTTNKLAPK</sequence>
<reference evidence="1 2" key="1">
    <citation type="submission" date="2014-09" db="EMBL/GenBank/DDBJ databases">
        <title>Whole genome shotgun sequence of Escherichia vulneris NBRC 102420.</title>
        <authorList>
            <person name="Yoshida Y."/>
            <person name="Hosoyama A."/>
            <person name="Tsuchikane K."/>
            <person name="Ohji S."/>
            <person name="Ichikawa N."/>
            <person name="Kimura A."/>
            <person name="Yamazoe A."/>
            <person name="Ezaki T."/>
            <person name="Fujita N."/>
        </authorList>
    </citation>
    <scope>NUCLEOTIDE SEQUENCE [LARGE SCALE GENOMIC DNA]</scope>
    <source>
        <strain evidence="1 2">NBRC 102420</strain>
    </source>
</reference>